<dbReference type="PANTHER" id="PTHR33627:SF1">
    <property type="entry name" value="TRANSPOSASE"/>
    <property type="match status" value="1"/>
</dbReference>
<feature type="domain" description="Transposase IS701-like DDE" evidence="1">
    <location>
        <begin position="24"/>
        <end position="267"/>
    </location>
</feature>
<keyword evidence="3" id="KW-1185">Reference proteome</keyword>
<evidence type="ECO:0000313" key="2">
    <source>
        <dbReference type="EMBL" id="WEB45487.1"/>
    </source>
</evidence>
<sequence>MPVQGVQERPELAPEVSIGGFAEEVFKSLPRVDQRRWAAAYLRGLLVMPGRKVPQHLAVTVPDPHTATHSLRRFVNSSPWDWSAPREALACMAAEALPVQAWTIGAAVIPKRGSHSVGVHRRFDADAGRVRNCQMGVGLFLASHAWSLPVDWQIAIDRVWSGDAERRRRSRLPHGVVEQPLWAYALELIDRLAAARPADRTPVVAGACDPADVTQLAAALTRRGMDFLIQVSPGQPVVPLSGPDSGPLGAEQCLRRHGRRYPFPAVASSQPPAPRSALGSTLVRLPSGRHGVARARSVYRLWWQQGKSERATNRLWFTSLTGAGPGECLSLLRHLSATRAAVRRLSEDFGLRDFEGRSYPGWHHHMTLVSAAYAYRCLAGATRRAEPA</sequence>
<organism evidence="2 3">
    <name type="scientific">Streptomyces yunnanensis</name>
    <dbReference type="NCBI Taxonomy" id="156453"/>
    <lineage>
        <taxon>Bacteria</taxon>
        <taxon>Bacillati</taxon>
        <taxon>Actinomycetota</taxon>
        <taxon>Actinomycetes</taxon>
        <taxon>Kitasatosporales</taxon>
        <taxon>Streptomycetaceae</taxon>
        <taxon>Streptomyces</taxon>
    </lineage>
</organism>
<dbReference type="Pfam" id="PF13546">
    <property type="entry name" value="DDE_5"/>
    <property type="match status" value="1"/>
</dbReference>
<evidence type="ECO:0000259" key="1">
    <source>
        <dbReference type="Pfam" id="PF13546"/>
    </source>
</evidence>
<protein>
    <submittedName>
        <fullName evidence="2">Transposase</fullName>
    </submittedName>
</protein>
<dbReference type="InterPro" id="IPR038721">
    <property type="entry name" value="IS701-like_DDE_dom"/>
</dbReference>
<reference evidence="2 3" key="1">
    <citation type="submission" date="2022-03" db="EMBL/GenBank/DDBJ databases">
        <title>Streptomyces yunnanensis P86,complete genome.</title>
        <authorList>
            <person name="Chen S."/>
            <person name="Zhang Q."/>
        </authorList>
    </citation>
    <scope>NUCLEOTIDE SEQUENCE [LARGE SCALE GENOMIC DNA]</scope>
    <source>
        <strain evidence="2 3">P86</strain>
    </source>
</reference>
<dbReference type="PANTHER" id="PTHR33627">
    <property type="entry name" value="TRANSPOSASE"/>
    <property type="match status" value="1"/>
</dbReference>
<evidence type="ECO:0000313" key="3">
    <source>
        <dbReference type="Proteomes" id="UP001218629"/>
    </source>
</evidence>
<gene>
    <name evidence="2" type="ORF">MOV08_43550</name>
</gene>
<dbReference type="InterPro" id="IPR039365">
    <property type="entry name" value="IS701-like"/>
</dbReference>
<dbReference type="EMBL" id="CP095749">
    <property type="protein sequence ID" value="WEB45487.1"/>
    <property type="molecule type" value="Genomic_DNA"/>
</dbReference>
<accession>A0ABY8AKG6</accession>
<dbReference type="RefSeq" id="WP_275311644.1">
    <property type="nucleotide sequence ID" value="NZ_CP095749.1"/>
</dbReference>
<dbReference type="Proteomes" id="UP001218629">
    <property type="component" value="Chromosome"/>
</dbReference>
<proteinExistence type="predicted"/>
<name>A0ABY8AKG6_9ACTN</name>